<dbReference type="GO" id="GO:0005634">
    <property type="term" value="C:nucleus"/>
    <property type="evidence" value="ECO:0007669"/>
    <property type="project" value="UniProtKB-SubCell"/>
</dbReference>
<proteinExistence type="inferred from homology"/>
<dbReference type="InterPro" id="IPR032675">
    <property type="entry name" value="LRR_dom_sf"/>
</dbReference>
<gene>
    <name evidence="8" type="ORF">NP493_242g01048</name>
</gene>
<dbReference type="InterPro" id="IPR002075">
    <property type="entry name" value="NTF2_dom"/>
</dbReference>
<dbReference type="InterPro" id="IPR001611">
    <property type="entry name" value="Leu-rich_rpt"/>
</dbReference>
<comment type="caution">
    <text evidence="8">The sequence shown here is derived from an EMBL/GenBank/DDBJ whole genome shotgun (WGS) entry which is preliminary data.</text>
</comment>
<evidence type="ECO:0000256" key="6">
    <source>
        <dbReference type="SAM" id="MobiDB-lite"/>
    </source>
</evidence>
<dbReference type="InterPro" id="IPR018222">
    <property type="entry name" value="Nuclear_transport_factor_2_euk"/>
</dbReference>
<dbReference type="PROSITE" id="PS50177">
    <property type="entry name" value="NTF2_DOMAIN"/>
    <property type="match status" value="1"/>
</dbReference>
<dbReference type="Gene3D" id="3.80.10.10">
    <property type="entry name" value="Ribonuclease Inhibitor"/>
    <property type="match status" value="1"/>
</dbReference>
<protein>
    <recommendedName>
        <fullName evidence="7">NTF2 domain-containing protein</fullName>
    </recommendedName>
</protein>
<evidence type="ECO:0000256" key="1">
    <source>
        <dbReference type="ARBA" id="ARBA00004123"/>
    </source>
</evidence>
<sequence>MDNTSHGALKRLGLPVNHDRRDGLEPQRWKIIRGGSAPVPLTEDTITKLKVCMSKRYDPATKTLNLENLYYDTDLSSEGIHMVLSRRTVMSAVITIIKENIPELVSLGLSNNKLYNIDLMSTLHQAAPDLIRTQGYLAPLEGMNLIELRLAGNPLCDAFSDDAAYVRYYMIYDSSNRNALLDAYHEQVTFSMMYMYNRGQTRDQHDFSAYHRESRNLKKLLDPVRRQKNLRCGRASVVSLLSELPVTRHDPASYVIDVNLASPAMLNFTVHGLYEEVGGKTKGTLRAFSRLFIAVPQGAGVAIINEELFITNPTAKQQEATSSDISTTPVTDGDLTTTPVTVMLYRGDIPR</sequence>
<dbReference type="SUPFAM" id="SSF54427">
    <property type="entry name" value="NTF2-like"/>
    <property type="match status" value="1"/>
</dbReference>
<keyword evidence="9" id="KW-1185">Reference proteome</keyword>
<comment type="subcellular location">
    <subcellularLocation>
        <location evidence="1">Nucleus</location>
    </subcellularLocation>
</comment>
<name>A0AAD9NYM6_RIDPI</name>
<keyword evidence="3" id="KW-0813">Transport</keyword>
<dbReference type="AlphaFoldDB" id="A0AAD9NYM6"/>
<evidence type="ECO:0000256" key="5">
    <source>
        <dbReference type="ARBA" id="ARBA00023242"/>
    </source>
</evidence>
<dbReference type="SUPFAM" id="SSF52058">
    <property type="entry name" value="L domain-like"/>
    <property type="match status" value="1"/>
</dbReference>
<dbReference type="PANTHER" id="PTHR10662:SF22">
    <property type="entry name" value="NUCLEAR RNA EXPORT FACTOR 1"/>
    <property type="match status" value="1"/>
</dbReference>
<evidence type="ECO:0000313" key="8">
    <source>
        <dbReference type="EMBL" id="KAK2184943.1"/>
    </source>
</evidence>
<feature type="region of interest" description="Disordered" evidence="6">
    <location>
        <begin position="1"/>
        <end position="21"/>
    </location>
</feature>
<keyword evidence="4" id="KW-0509">mRNA transport</keyword>
<dbReference type="EMBL" id="JAODUO010000248">
    <property type="protein sequence ID" value="KAK2184943.1"/>
    <property type="molecule type" value="Genomic_DNA"/>
</dbReference>
<dbReference type="FunFam" id="3.10.450.50:FF:000004">
    <property type="entry name" value="Nuclear RNA export factor 1"/>
    <property type="match status" value="1"/>
</dbReference>
<dbReference type="Gene3D" id="3.10.450.50">
    <property type="match status" value="1"/>
</dbReference>
<dbReference type="InterPro" id="IPR032710">
    <property type="entry name" value="NTF2-like_dom_sf"/>
</dbReference>
<evidence type="ECO:0000259" key="7">
    <source>
        <dbReference type="PROSITE" id="PS50177"/>
    </source>
</evidence>
<dbReference type="PROSITE" id="PS51450">
    <property type="entry name" value="LRR"/>
    <property type="match status" value="1"/>
</dbReference>
<reference evidence="8" key="1">
    <citation type="journal article" date="2023" name="Mol. Biol. Evol.">
        <title>Third-Generation Sequencing Reveals the Adaptive Role of the Epigenome in Three Deep-Sea Polychaetes.</title>
        <authorList>
            <person name="Perez M."/>
            <person name="Aroh O."/>
            <person name="Sun Y."/>
            <person name="Lan Y."/>
            <person name="Juniper S.K."/>
            <person name="Young C.R."/>
            <person name="Angers B."/>
            <person name="Qian P.Y."/>
        </authorList>
    </citation>
    <scope>NUCLEOTIDE SEQUENCE</scope>
    <source>
        <strain evidence="8">R07B-5</strain>
    </source>
</reference>
<dbReference type="GO" id="GO:0016973">
    <property type="term" value="P:poly(A)+ mRNA export from nucleus"/>
    <property type="evidence" value="ECO:0007669"/>
    <property type="project" value="TreeGrafter"/>
</dbReference>
<comment type="similarity">
    <text evidence="2">Belongs to the NXF family.</text>
</comment>
<dbReference type="InterPro" id="IPR030217">
    <property type="entry name" value="NXF_fam"/>
</dbReference>
<keyword evidence="5" id="KW-0539">Nucleus</keyword>
<evidence type="ECO:0000313" key="9">
    <source>
        <dbReference type="Proteomes" id="UP001209878"/>
    </source>
</evidence>
<dbReference type="Pfam" id="PF22602">
    <property type="entry name" value="NXF_NTF2"/>
    <property type="match status" value="1"/>
</dbReference>
<dbReference type="PANTHER" id="PTHR10662">
    <property type="entry name" value="NUCLEAR RNA EXPORT FACTOR"/>
    <property type="match status" value="1"/>
</dbReference>
<organism evidence="8 9">
    <name type="scientific">Ridgeia piscesae</name>
    <name type="common">Tubeworm</name>
    <dbReference type="NCBI Taxonomy" id="27915"/>
    <lineage>
        <taxon>Eukaryota</taxon>
        <taxon>Metazoa</taxon>
        <taxon>Spiralia</taxon>
        <taxon>Lophotrochozoa</taxon>
        <taxon>Annelida</taxon>
        <taxon>Polychaeta</taxon>
        <taxon>Sedentaria</taxon>
        <taxon>Canalipalpata</taxon>
        <taxon>Sabellida</taxon>
        <taxon>Siboglinidae</taxon>
        <taxon>Ridgeia</taxon>
    </lineage>
</organism>
<dbReference type="GO" id="GO:0003723">
    <property type="term" value="F:RNA binding"/>
    <property type="evidence" value="ECO:0007669"/>
    <property type="project" value="TreeGrafter"/>
</dbReference>
<accession>A0AAD9NYM6</accession>
<evidence type="ECO:0000256" key="2">
    <source>
        <dbReference type="ARBA" id="ARBA00009285"/>
    </source>
</evidence>
<feature type="domain" description="NTF2" evidence="7">
    <location>
        <begin position="168"/>
        <end position="310"/>
    </location>
</feature>
<evidence type="ECO:0000256" key="4">
    <source>
        <dbReference type="ARBA" id="ARBA00022816"/>
    </source>
</evidence>
<evidence type="ECO:0000256" key="3">
    <source>
        <dbReference type="ARBA" id="ARBA00022448"/>
    </source>
</evidence>
<dbReference type="Proteomes" id="UP001209878">
    <property type="component" value="Unassembled WGS sequence"/>
</dbReference>